<evidence type="ECO:0000313" key="8">
    <source>
        <dbReference type="EMBL" id="REI43300.1"/>
    </source>
</evidence>
<evidence type="ECO:0000313" key="9">
    <source>
        <dbReference type="Proteomes" id="UP000263486"/>
    </source>
</evidence>
<gene>
    <name evidence="8" type="ORF">DYH56_01195</name>
</gene>
<evidence type="ECO:0000256" key="1">
    <source>
        <dbReference type="ARBA" id="ARBA00004442"/>
    </source>
</evidence>
<dbReference type="PROSITE" id="PS51123">
    <property type="entry name" value="OMPA_2"/>
    <property type="match status" value="1"/>
</dbReference>
<dbReference type="InterPro" id="IPR006664">
    <property type="entry name" value="OMP_bac"/>
</dbReference>
<keyword evidence="9" id="KW-1185">Reference proteome</keyword>
<evidence type="ECO:0000256" key="4">
    <source>
        <dbReference type="PROSITE-ProRule" id="PRU00473"/>
    </source>
</evidence>
<dbReference type="PANTHER" id="PTHR30329">
    <property type="entry name" value="STATOR ELEMENT OF FLAGELLAR MOTOR COMPLEX"/>
    <property type="match status" value="1"/>
</dbReference>
<name>A0ABX9KL63_9FUSO</name>
<comment type="caution">
    <text evidence="8">The sequence shown here is derived from an EMBL/GenBank/DDBJ whole genome shotgun (WGS) entry which is preliminary data.</text>
</comment>
<keyword evidence="3" id="KW-0998">Cell outer membrane</keyword>
<dbReference type="SUPFAM" id="SSF103088">
    <property type="entry name" value="OmpA-like"/>
    <property type="match status" value="1"/>
</dbReference>
<evidence type="ECO:0000256" key="3">
    <source>
        <dbReference type="ARBA" id="ARBA00023237"/>
    </source>
</evidence>
<evidence type="ECO:0000256" key="5">
    <source>
        <dbReference type="SAM" id="MobiDB-lite"/>
    </source>
</evidence>
<evidence type="ECO:0000259" key="7">
    <source>
        <dbReference type="PROSITE" id="PS51123"/>
    </source>
</evidence>
<keyword evidence="2 4" id="KW-0472">Membrane</keyword>
<keyword evidence="6" id="KW-0732">Signal</keyword>
<feature type="domain" description="OmpA-like" evidence="7">
    <location>
        <begin position="216"/>
        <end position="322"/>
    </location>
</feature>
<dbReference type="Proteomes" id="UP000263486">
    <property type="component" value="Unassembled WGS sequence"/>
</dbReference>
<feature type="compositionally biased region" description="Basic and acidic residues" evidence="5">
    <location>
        <begin position="307"/>
        <end position="322"/>
    </location>
</feature>
<sequence length="322" mass="36181">MKKLLFGMAALVLVTTTYAQGLEIKGGYDVWRNISKDYMGDSGGSIDQGWTLGAEYLWAYGEDYTYGVGTEFRSRIEDDKNEYNNSMPFYLVGKYEMLDEMFYLVGRGGYNASSNVTGGNTRGGHYVGVGVGRDLGFFNLEVLYENMGYEFKKEDQSGYHDSVGIKFGMKLGEFYDMMRQEAAPRRIVVISEEGDNSVIPENISVVEESEIIPVIVEEEPLIKYTLDHFEFNDGELSEKGRADLDKLKPEVGGAKKITATGHTDTRGSVEYNQKLSEERAQAVVDYLEIPEEVEVEVIGKGESMPLGEDHNTNRRVEIEIEK</sequence>
<evidence type="ECO:0000256" key="2">
    <source>
        <dbReference type="ARBA" id="ARBA00023136"/>
    </source>
</evidence>
<dbReference type="EMBL" id="QUAJ01000001">
    <property type="protein sequence ID" value="REI43300.1"/>
    <property type="molecule type" value="Genomic_DNA"/>
</dbReference>
<organism evidence="8 9">
    <name type="scientific">Psychrilyobacter piezotolerans</name>
    <dbReference type="NCBI Taxonomy" id="2293438"/>
    <lineage>
        <taxon>Bacteria</taxon>
        <taxon>Fusobacteriati</taxon>
        <taxon>Fusobacteriota</taxon>
        <taxon>Fusobacteriia</taxon>
        <taxon>Fusobacteriales</taxon>
        <taxon>Fusobacteriaceae</taxon>
        <taxon>Psychrilyobacter</taxon>
    </lineage>
</organism>
<dbReference type="Pfam" id="PF00691">
    <property type="entry name" value="OmpA"/>
    <property type="match status" value="1"/>
</dbReference>
<dbReference type="InterPro" id="IPR036737">
    <property type="entry name" value="OmpA-like_sf"/>
</dbReference>
<evidence type="ECO:0000256" key="6">
    <source>
        <dbReference type="SAM" id="SignalP"/>
    </source>
</evidence>
<accession>A0ABX9KL63</accession>
<feature type="region of interest" description="Disordered" evidence="5">
    <location>
        <begin position="300"/>
        <end position="322"/>
    </location>
</feature>
<dbReference type="PANTHER" id="PTHR30329:SF21">
    <property type="entry name" value="LIPOPROTEIN YIAD-RELATED"/>
    <property type="match status" value="1"/>
</dbReference>
<dbReference type="InterPro" id="IPR006665">
    <property type="entry name" value="OmpA-like"/>
</dbReference>
<feature type="chain" id="PRO_5046091979" evidence="6">
    <location>
        <begin position="20"/>
        <end position="322"/>
    </location>
</feature>
<dbReference type="PRINTS" id="PR01021">
    <property type="entry name" value="OMPADOMAIN"/>
</dbReference>
<dbReference type="CDD" id="cd07185">
    <property type="entry name" value="OmpA_C-like"/>
    <property type="match status" value="1"/>
</dbReference>
<feature type="signal peptide" evidence="6">
    <location>
        <begin position="1"/>
        <end position="19"/>
    </location>
</feature>
<reference evidence="8 9" key="1">
    <citation type="submission" date="2018-08" db="EMBL/GenBank/DDBJ databases">
        <title>Draft genome sequence of Psychrilyobacter sp. strain SD5 isolated from Black Sea water.</title>
        <authorList>
            <person name="Yadav S."/>
            <person name="Villanueva L."/>
            <person name="Damste J.S.S."/>
        </authorList>
    </citation>
    <scope>NUCLEOTIDE SEQUENCE [LARGE SCALE GENOMIC DNA]</scope>
    <source>
        <strain evidence="8 9">SD5</strain>
    </source>
</reference>
<comment type="subcellular location">
    <subcellularLocation>
        <location evidence="1">Cell outer membrane</location>
    </subcellularLocation>
</comment>
<protein>
    <submittedName>
        <fullName evidence="8">OmpA family protein</fullName>
    </submittedName>
</protein>
<proteinExistence type="predicted"/>
<dbReference type="Gene3D" id="3.30.1330.60">
    <property type="entry name" value="OmpA-like domain"/>
    <property type="match status" value="1"/>
</dbReference>
<dbReference type="RefSeq" id="WP_114641019.1">
    <property type="nucleotide sequence ID" value="NZ_JAACIO010000001.1"/>
</dbReference>
<dbReference type="InterPro" id="IPR050330">
    <property type="entry name" value="Bact_OuterMem_StrucFunc"/>
</dbReference>